<comment type="caution">
    <text evidence="2">The sequence shown here is derived from an EMBL/GenBank/DDBJ whole genome shotgun (WGS) entry which is preliminary data.</text>
</comment>
<dbReference type="Proteomes" id="UP001177744">
    <property type="component" value="Unassembled WGS sequence"/>
</dbReference>
<proteinExistence type="predicted"/>
<evidence type="ECO:0000313" key="3">
    <source>
        <dbReference type="Proteomes" id="UP001177744"/>
    </source>
</evidence>
<sequence>MYLFVLLACVLWCLESHPIPMKITSGPLYDNHTAVCAEIQKDLSADNTTYNGYFKRPQNTSKESCYGEFIKDFISTLKNLMKDNKNEHLQKVYENMKHLTQICTKLQPKRSPKNCTSEYSDFTQFKEALKSVILYIEVWKSWLSVATKGQPWGVAPGTWTRWGAHKDQGISKPLASFRPDFKAPNGRGLEACMYILVISLLCLGQQDVHEPSLPLACCVTLD</sequence>
<protein>
    <recommendedName>
        <fullName evidence="4">Granulocyte-macrophage colony-stimulating factor</fullName>
    </recommendedName>
</protein>
<organism evidence="2 3">
    <name type="scientific">Cnephaeus nilssonii</name>
    <name type="common">Northern bat</name>
    <name type="synonym">Eptesicus nilssonii</name>
    <dbReference type="NCBI Taxonomy" id="3371016"/>
    <lineage>
        <taxon>Eukaryota</taxon>
        <taxon>Metazoa</taxon>
        <taxon>Chordata</taxon>
        <taxon>Craniata</taxon>
        <taxon>Vertebrata</taxon>
        <taxon>Euteleostomi</taxon>
        <taxon>Mammalia</taxon>
        <taxon>Eutheria</taxon>
        <taxon>Laurasiatheria</taxon>
        <taxon>Chiroptera</taxon>
        <taxon>Yangochiroptera</taxon>
        <taxon>Vespertilionidae</taxon>
        <taxon>Cnephaeus</taxon>
    </lineage>
</organism>
<reference evidence="2" key="1">
    <citation type="submission" date="2023-06" db="EMBL/GenBank/DDBJ databases">
        <title>Reference genome for the Northern bat (Eptesicus nilssonii), a most northern bat species.</title>
        <authorList>
            <person name="Laine V.N."/>
            <person name="Pulliainen A.T."/>
            <person name="Lilley T.M."/>
        </authorList>
    </citation>
    <scope>NUCLEOTIDE SEQUENCE</scope>
    <source>
        <strain evidence="2">BLF_Eptnil</strain>
        <tissue evidence="2">Kidney</tissue>
    </source>
</reference>
<keyword evidence="3" id="KW-1185">Reference proteome</keyword>
<evidence type="ECO:0000313" key="2">
    <source>
        <dbReference type="EMBL" id="KAK1343273.1"/>
    </source>
</evidence>
<feature type="signal peptide" evidence="1">
    <location>
        <begin position="1"/>
        <end position="16"/>
    </location>
</feature>
<accession>A0AA40LTE4</accession>
<feature type="chain" id="PRO_5041322742" description="Granulocyte-macrophage colony-stimulating factor" evidence="1">
    <location>
        <begin position="17"/>
        <end position="222"/>
    </location>
</feature>
<evidence type="ECO:0000256" key="1">
    <source>
        <dbReference type="SAM" id="SignalP"/>
    </source>
</evidence>
<dbReference type="AlphaFoldDB" id="A0AA40LTE4"/>
<feature type="non-terminal residue" evidence="2">
    <location>
        <position position="222"/>
    </location>
</feature>
<gene>
    <name evidence="2" type="ORF">QTO34_016051</name>
</gene>
<dbReference type="EMBL" id="JAULJE010000005">
    <property type="protein sequence ID" value="KAK1343273.1"/>
    <property type="molecule type" value="Genomic_DNA"/>
</dbReference>
<evidence type="ECO:0008006" key="4">
    <source>
        <dbReference type="Google" id="ProtNLM"/>
    </source>
</evidence>
<name>A0AA40LTE4_CNENI</name>
<keyword evidence="1" id="KW-0732">Signal</keyword>